<reference evidence="2" key="1">
    <citation type="submission" date="2020-01" db="EMBL/GenBank/DDBJ databases">
        <authorList>
            <person name="Mishra B."/>
        </authorList>
    </citation>
    <scope>NUCLEOTIDE SEQUENCE [LARGE SCALE GENOMIC DNA]</scope>
</reference>
<gene>
    <name evidence="2" type="ORF">MERR_LOCUS19094</name>
</gene>
<feature type="region of interest" description="Disordered" evidence="1">
    <location>
        <begin position="1"/>
        <end position="58"/>
    </location>
</feature>
<keyword evidence="3" id="KW-1185">Reference proteome</keyword>
<dbReference type="AlphaFoldDB" id="A0A6D2J3D5"/>
<name>A0A6D2J3D5_9BRAS</name>
<dbReference type="Proteomes" id="UP000467841">
    <property type="component" value="Unassembled WGS sequence"/>
</dbReference>
<evidence type="ECO:0000256" key="1">
    <source>
        <dbReference type="SAM" id="MobiDB-lite"/>
    </source>
</evidence>
<accession>A0A6D2J3D5</accession>
<sequence>MRIRKLKGKAIVTDPEPEFFPPHRSIGGPIIREPSDTNRANPPVQADSHPSHQNPTITPGINTLEAALDTEMEPIPEEGEFTEEQLDDMFAELTNTVMDEELDDDVMNMLENDDLLDEEMDPDAE</sequence>
<evidence type="ECO:0000313" key="3">
    <source>
        <dbReference type="Proteomes" id="UP000467841"/>
    </source>
</evidence>
<organism evidence="2 3">
    <name type="scientific">Microthlaspi erraticum</name>
    <dbReference type="NCBI Taxonomy" id="1685480"/>
    <lineage>
        <taxon>Eukaryota</taxon>
        <taxon>Viridiplantae</taxon>
        <taxon>Streptophyta</taxon>
        <taxon>Embryophyta</taxon>
        <taxon>Tracheophyta</taxon>
        <taxon>Spermatophyta</taxon>
        <taxon>Magnoliopsida</taxon>
        <taxon>eudicotyledons</taxon>
        <taxon>Gunneridae</taxon>
        <taxon>Pentapetalae</taxon>
        <taxon>rosids</taxon>
        <taxon>malvids</taxon>
        <taxon>Brassicales</taxon>
        <taxon>Brassicaceae</taxon>
        <taxon>Coluteocarpeae</taxon>
        <taxon>Microthlaspi</taxon>
    </lineage>
</organism>
<evidence type="ECO:0000313" key="2">
    <source>
        <dbReference type="EMBL" id="CAA7031859.1"/>
    </source>
</evidence>
<comment type="caution">
    <text evidence="2">The sequence shown here is derived from an EMBL/GenBank/DDBJ whole genome shotgun (WGS) entry which is preliminary data.</text>
</comment>
<dbReference type="EMBL" id="CACVBM020001113">
    <property type="protein sequence ID" value="CAA7031859.1"/>
    <property type="molecule type" value="Genomic_DNA"/>
</dbReference>
<protein>
    <submittedName>
        <fullName evidence="2">Uncharacterized protein</fullName>
    </submittedName>
</protein>
<proteinExistence type="predicted"/>